<evidence type="ECO:0000313" key="3">
    <source>
        <dbReference type="Proteomes" id="UP001239626"/>
    </source>
</evidence>
<feature type="region of interest" description="Disordered" evidence="1">
    <location>
        <begin position="1"/>
        <end position="31"/>
    </location>
</feature>
<keyword evidence="3" id="KW-1185">Reference proteome</keyword>
<reference evidence="2 3" key="1">
    <citation type="submission" date="2023-07" db="EMBL/GenBank/DDBJ databases">
        <title>Sorghum-associated microbial communities from plants grown in Nebraska, USA.</title>
        <authorList>
            <person name="Schachtman D."/>
        </authorList>
    </citation>
    <scope>NUCLEOTIDE SEQUENCE [LARGE SCALE GENOMIC DNA]</scope>
    <source>
        <strain evidence="2 3">BE332</strain>
    </source>
</reference>
<organism evidence="2 3">
    <name type="scientific">Cellulomonas humilata</name>
    <dbReference type="NCBI Taxonomy" id="144055"/>
    <lineage>
        <taxon>Bacteria</taxon>
        <taxon>Bacillati</taxon>
        <taxon>Actinomycetota</taxon>
        <taxon>Actinomycetes</taxon>
        <taxon>Micrococcales</taxon>
        <taxon>Cellulomonadaceae</taxon>
        <taxon>Cellulomonas</taxon>
    </lineage>
</organism>
<evidence type="ECO:0000313" key="2">
    <source>
        <dbReference type="EMBL" id="MDQ0375887.1"/>
    </source>
</evidence>
<dbReference type="Proteomes" id="UP001239626">
    <property type="component" value="Unassembled WGS sequence"/>
</dbReference>
<accession>A0ABU0EL09</accession>
<name>A0ABU0EL09_9CELL</name>
<dbReference type="EMBL" id="JAUSVB010000007">
    <property type="protein sequence ID" value="MDQ0375887.1"/>
    <property type="molecule type" value="Genomic_DNA"/>
</dbReference>
<proteinExistence type="predicted"/>
<evidence type="ECO:0000256" key="1">
    <source>
        <dbReference type="SAM" id="MobiDB-lite"/>
    </source>
</evidence>
<gene>
    <name evidence="2" type="ORF">J2X26_004230</name>
</gene>
<sequence length="31" mass="3179">MNRSPHPECSGRWGTPQAAPAGNGTQGEGDL</sequence>
<protein>
    <submittedName>
        <fullName evidence="2">Uncharacterized protein</fullName>
    </submittedName>
</protein>
<comment type="caution">
    <text evidence="2">The sequence shown here is derived from an EMBL/GenBank/DDBJ whole genome shotgun (WGS) entry which is preliminary data.</text>
</comment>